<evidence type="ECO:0000313" key="6">
    <source>
        <dbReference type="EMBL" id="MCY9596349.1"/>
    </source>
</evidence>
<evidence type="ECO:0000313" key="8">
    <source>
        <dbReference type="Proteomes" id="UP000288943"/>
    </source>
</evidence>
<evidence type="ECO:0000256" key="3">
    <source>
        <dbReference type="ARBA" id="ARBA00023125"/>
    </source>
</evidence>
<dbReference type="RefSeq" id="WP_042226457.1">
    <property type="nucleotide sequence ID" value="NZ_CP026520.1"/>
</dbReference>
<dbReference type="GO" id="GO:0000976">
    <property type="term" value="F:transcription cis-regulatory region binding"/>
    <property type="evidence" value="ECO:0007669"/>
    <property type="project" value="TreeGrafter"/>
</dbReference>
<dbReference type="SUPFAM" id="SSF46785">
    <property type="entry name" value="Winged helix' DNA-binding domain"/>
    <property type="match status" value="1"/>
</dbReference>
<evidence type="ECO:0000313" key="7">
    <source>
        <dbReference type="EMBL" id="QAV19373.1"/>
    </source>
</evidence>
<proteinExistence type="inferred from homology"/>
<keyword evidence="3" id="KW-0238">DNA-binding</keyword>
<reference evidence="6 9" key="2">
    <citation type="submission" date="2022-05" db="EMBL/GenBank/DDBJ databases">
        <title>Genome Sequencing of Bee-Associated Microbes.</title>
        <authorList>
            <person name="Dunlap C."/>
        </authorList>
    </citation>
    <scope>NUCLEOTIDE SEQUENCE [LARGE SCALE GENOMIC DNA]</scope>
    <source>
        <strain evidence="6 9">NRRL B-23120</strain>
    </source>
</reference>
<dbReference type="EMBL" id="CP026520">
    <property type="protein sequence ID" value="QAV19373.1"/>
    <property type="molecule type" value="Genomic_DNA"/>
</dbReference>
<dbReference type="InterPro" id="IPR036388">
    <property type="entry name" value="WH-like_DNA-bd_sf"/>
</dbReference>
<dbReference type="Pfam" id="PF00126">
    <property type="entry name" value="HTH_1"/>
    <property type="match status" value="1"/>
</dbReference>
<dbReference type="PANTHER" id="PTHR30126:SF40">
    <property type="entry name" value="HTH-TYPE TRANSCRIPTIONAL REGULATOR GLTR"/>
    <property type="match status" value="1"/>
</dbReference>
<dbReference type="KEGG" id="pchi:PC41400_17545"/>
<accession>A0A410WYF8</accession>
<dbReference type="GO" id="GO:0003700">
    <property type="term" value="F:DNA-binding transcription factor activity"/>
    <property type="evidence" value="ECO:0007669"/>
    <property type="project" value="InterPro"/>
</dbReference>
<dbReference type="AlphaFoldDB" id="A0A410WYF8"/>
<dbReference type="Proteomes" id="UP001527202">
    <property type="component" value="Unassembled WGS sequence"/>
</dbReference>
<dbReference type="EMBL" id="JAMDMJ010000013">
    <property type="protein sequence ID" value="MCY9596349.1"/>
    <property type="molecule type" value="Genomic_DNA"/>
</dbReference>
<keyword evidence="2" id="KW-0805">Transcription regulation</keyword>
<comment type="similarity">
    <text evidence="1">Belongs to the LysR transcriptional regulatory family.</text>
</comment>
<evidence type="ECO:0000256" key="1">
    <source>
        <dbReference type="ARBA" id="ARBA00009437"/>
    </source>
</evidence>
<evidence type="ECO:0000259" key="5">
    <source>
        <dbReference type="PROSITE" id="PS50931"/>
    </source>
</evidence>
<dbReference type="PRINTS" id="PR00039">
    <property type="entry name" value="HTHLYSR"/>
</dbReference>
<dbReference type="Gene3D" id="3.40.190.290">
    <property type="match status" value="1"/>
</dbReference>
<dbReference type="PANTHER" id="PTHR30126">
    <property type="entry name" value="HTH-TYPE TRANSCRIPTIONAL REGULATOR"/>
    <property type="match status" value="1"/>
</dbReference>
<dbReference type="PROSITE" id="PS50931">
    <property type="entry name" value="HTH_LYSR"/>
    <property type="match status" value="1"/>
</dbReference>
<dbReference type="Proteomes" id="UP000288943">
    <property type="component" value="Chromosome"/>
</dbReference>
<organism evidence="7 8">
    <name type="scientific">Paenibacillus chitinolyticus</name>
    <dbReference type="NCBI Taxonomy" id="79263"/>
    <lineage>
        <taxon>Bacteria</taxon>
        <taxon>Bacillati</taxon>
        <taxon>Bacillota</taxon>
        <taxon>Bacilli</taxon>
        <taxon>Bacillales</taxon>
        <taxon>Paenibacillaceae</taxon>
        <taxon>Paenibacillus</taxon>
    </lineage>
</organism>
<name>A0A410WYF8_9BACL</name>
<dbReference type="GeneID" id="95376602"/>
<evidence type="ECO:0000313" key="9">
    <source>
        <dbReference type="Proteomes" id="UP001527202"/>
    </source>
</evidence>
<keyword evidence="9" id="KW-1185">Reference proteome</keyword>
<evidence type="ECO:0000256" key="2">
    <source>
        <dbReference type="ARBA" id="ARBA00023015"/>
    </source>
</evidence>
<dbReference type="InterPro" id="IPR005119">
    <property type="entry name" value="LysR_subst-bd"/>
</dbReference>
<dbReference type="Pfam" id="PF03466">
    <property type="entry name" value="LysR_substrate"/>
    <property type="match status" value="1"/>
</dbReference>
<protein>
    <submittedName>
        <fullName evidence="7">LysR family transcriptional regulator</fullName>
    </submittedName>
</protein>
<feature type="domain" description="HTH lysR-type" evidence="5">
    <location>
        <begin position="1"/>
        <end position="58"/>
    </location>
</feature>
<keyword evidence="4" id="KW-0804">Transcription</keyword>
<dbReference type="FunFam" id="1.10.10.10:FF:000001">
    <property type="entry name" value="LysR family transcriptional regulator"/>
    <property type="match status" value="1"/>
</dbReference>
<gene>
    <name evidence="6" type="ORF">M5X16_11260</name>
    <name evidence="7" type="ORF">PC41400_17545</name>
</gene>
<dbReference type="InterPro" id="IPR000847">
    <property type="entry name" value="LysR_HTH_N"/>
</dbReference>
<dbReference type="InterPro" id="IPR036390">
    <property type="entry name" value="WH_DNA-bd_sf"/>
</dbReference>
<sequence>MNFSKLQTFLTLSECLNFTEAAELLYCSQPSVSMQIQSMEAELGVLLFDRIGKKLYLTKQGEEFKPYAEQMINLLHSAKDHIRQLEDLSYGTLSFGASNFVGVYLLPMILRNYSKTFPNIKINMSITSSSHLIHMLESNKVEFLVLSDRVLMDESRFERKTFYEDELVLIVNPLHPLAAKPVCTLQDLANETFIIKPDKSATRGYLEGKFEELGFTPPKYLEISNLEGIKQAVIHELGVSIVSNFAIQQEIKSGLIVKIPVKGVTFTRGICYVYHRQKHFSPAAKQLVSLLDQFYDVNSN</sequence>
<evidence type="ECO:0000256" key="4">
    <source>
        <dbReference type="ARBA" id="ARBA00023163"/>
    </source>
</evidence>
<dbReference type="SUPFAM" id="SSF53850">
    <property type="entry name" value="Periplasmic binding protein-like II"/>
    <property type="match status" value="1"/>
</dbReference>
<reference evidence="7 8" key="1">
    <citation type="submission" date="2018-01" db="EMBL/GenBank/DDBJ databases">
        <title>The whole genome sequencing and assembly of Paenibacillus chitinolyticus KCCM 41400 strain.</title>
        <authorList>
            <person name="Kim J.-Y."/>
            <person name="Park M.-K."/>
            <person name="Lee Y.-J."/>
            <person name="Yi H."/>
            <person name="Bahn Y.-S."/>
            <person name="Kim J.F."/>
            <person name="Lee D.-W."/>
        </authorList>
    </citation>
    <scope>NUCLEOTIDE SEQUENCE [LARGE SCALE GENOMIC DNA]</scope>
    <source>
        <strain evidence="7 8">KCCM 41400</strain>
    </source>
</reference>
<dbReference type="Gene3D" id="1.10.10.10">
    <property type="entry name" value="Winged helix-like DNA-binding domain superfamily/Winged helix DNA-binding domain"/>
    <property type="match status" value="1"/>
</dbReference>
<dbReference type="OrthoDB" id="9803735at2"/>